<sequence>MPRFSTENIRNVAIVGHTGCGKTTLIESLLYHSGALSIPGNIECGTTLSDYSPQEKALQHSIDVTLCSFDHSEHHVNLLDTPGYPELMGRTLSILPAADSIAVVINAHTGIEQVTQLMIEKSREADRPCLIIVNKTDGPATNASALLEDIQARFGSECLPLNLPAADGQSVIDCFFEHTDATTAFSDVQEAHDTLVDQVVEIDEELMQLYLEQGEELTAEQLHIPFEQALRDGHLIPVCFVSAQSGAGIPQLLEILTRLMPSPLETNPPQFLKGEGPDAPEVRVKPDPNAHVIAHVFKISVDPYLGRVGLFRIYQGTINTGSQLFIGDSRKPFKVAHLMKLQGKEHSEITSAIPGDLCAVAKIDDLEFNALLHDNHEEDDYHLRMVERPQPMCGLAITPTRRGDEQKLSDALHKLASEDPGIKIEHRIAQNETVMYGAGELHLKIILDRMQSQYNLEIETRPPSIAYRETITAPAEGHHRHKKQTGGAGQFGEVSLRITPLPRDSGFRFVNKVVGGAIPGQFIPAVEKGVRQVLGSGALAGFPLQDIEVTVYDGKHHSVDSKEIAFVAAGKKAFLDAIHQAHPILLEPIVDVNIITPSNNVGDITGDISAKRGLINGTAVLPQQQVEISAQLPLSEMDGYQSRLKALTGGEGQFTMALSHYAPLPNRQQTELIANHQPTQEAG</sequence>
<dbReference type="InterPro" id="IPR000795">
    <property type="entry name" value="T_Tr_GTP-bd_dom"/>
</dbReference>
<dbReference type="FunFam" id="3.30.230.10:FF:000003">
    <property type="entry name" value="Elongation factor G"/>
    <property type="match status" value="1"/>
</dbReference>
<dbReference type="InterPro" id="IPR000640">
    <property type="entry name" value="EFG_V-like"/>
</dbReference>
<dbReference type="CDD" id="cd03713">
    <property type="entry name" value="EFG_mtEFG_C"/>
    <property type="match status" value="1"/>
</dbReference>
<dbReference type="Gene3D" id="2.40.30.10">
    <property type="entry name" value="Translation factors"/>
    <property type="match status" value="1"/>
</dbReference>
<comment type="function">
    <text evidence="6">Catalyzes the GTP-dependent ribosomal translocation step during translation elongation. During this step, the ribosome changes from the pre-translocational (PRE) to the post-translocational (POST) state as the newly formed A-site-bound peptidyl-tRNA and P-site-bound deacylated tRNA move to the P and E sites, respectively. Catalyzes the coordinated movement of the two tRNA molecules, the mRNA and conformational changes in the ribosome.</text>
</comment>
<organism evidence="8 9">
    <name type="scientific">Pontibacterium sinense</name>
    <dbReference type="NCBI Taxonomy" id="2781979"/>
    <lineage>
        <taxon>Bacteria</taxon>
        <taxon>Pseudomonadati</taxon>
        <taxon>Pseudomonadota</taxon>
        <taxon>Gammaproteobacteria</taxon>
        <taxon>Oceanospirillales</taxon>
        <taxon>Oceanospirillaceae</taxon>
        <taxon>Pontibacterium</taxon>
    </lineage>
</organism>
<proteinExistence type="predicted"/>
<dbReference type="AlphaFoldDB" id="A0A8J7K743"/>
<dbReference type="PANTHER" id="PTHR43261:SF6">
    <property type="entry name" value="ELONGATION FACTOR G-LIKE PROTEIN"/>
    <property type="match status" value="1"/>
</dbReference>
<dbReference type="SUPFAM" id="SSF52540">
    <property type="entry name" value="P-loop containing nucleoside triphosphate hydrolases"/>
    <property type="match status" value="1"/>
</dbReference>
<keyword evidence="2" id="KW-0547">Nucleotide-binding</keyword>
<dbReference type="Pfam" id="PF00679">
    <property type="entry name" value="EFG_C"/>
    <property type="match status" value="1"/>
</dbReference>
<evidence type="ECO:0000256" key="6">
    <source>
        <dbReference type="ARBA" id="ARBA00024731"/>
    </source>
</evidence>
<dbReference type="Gene3D" id="3.30.70.240">
    <property type="match status" value="1"/>
</dbReference>
<dbReference type="NCBIfam" id="NF009891">
    <property type="entry name" value="PRK13351.1-1"/>
    <property type="match status" value="1"/>
</dbReference>
<dbReference type="PANTHER" id="PTHR43261">
    <property type="entry name" value="TRANSLATION ELONGATION FACTOR G-RELATED"/>
    <property type="match status" value="1"/>
</dbReference>
<dbReference type="GO" id="GO:0005525">
    <property type="term" value="F:GTP binding"/>
    <property type="evidence" value="ECO:0007669"/>
    <property type="project" value="UniProtKB-KW"/>
</dbReference>
<dbReference type="InterPro" id="IPR053905">
    <property type="entry name" value="EF-G-like_DII"/>
</dbReference>
<dbReference type="FunFam" id="3.30.70.240:FF:000001">
    <property type="entry name" value="Elongation factor G"/>
    <property type="match status" value="1"/>
</dbReference>
<dbReference type="SUPFAM" id="SSF54980">
    <property type="entry name" value="EF-G C-terminal domain-like"/>
    <property type="match status" value="2"/>
</dbReference>
<dbReference type="InterPro" id="IPR020568">
    <property type="entry name" value="Ribosomal_Su5_D2-typ_SF"/>
</dbReference>
<dbReference type="GO" id="GO:0003746">
    <property type="term" value="F:translation elongation factor activity"/>
    <property type="evidence" value="ECO:0007669"/>
    <property type="project" value="UniProtKB-KW"/>
</dbReference>
<dbReference type="CDD" id="cd04170">
    <property type="entry name" value="EF-G_bact"/>
    <property type="match status" value="1"/>
</dbReference>
<dbReference type="InterPro" id="IPR047872">
    <property type="entry name" value="EFG_IV"/>
</dbReference>
<dbReference type="Gene3D" id="3.30.230.10">
    <property type="match status" value="1"/>
</dbReference>
<dbReference type="SMART" id="SM00889">
    <property type="entry name" value="EFG_IV"/>
    <property type="match status" value="1"/>
</dbReference>
<protein>
    <recommendedName>
        <fullName evidence="1">Elongation factor G</fullName>
    </recommendedName>
</protein>
<dbReference type="Pfam" id="PF14492">
    <property type="entry name" value="EFG_III"/>
    <property type="match status" value="1"/>
</dbReference>
<dbReference type="InterPro" id="IPR009000">
    <property type="entry name" value="Transl_B-barrel_sf"/>
</dbReference>
<evidence type="ECO:0000256" key="5">
    <source>
        <dbReference type="ARBA" id="ARBA00023134"/>
    </source>
</evidence>
<dbReference type="InterPro" id="IPR041095">
    <property type="entry name" value="EFG_II"/>
</dbReference>
<evidence type="ECO:0000256" key="2">
    <source>
        <dbReference type="ARBA" id="ARBA00022741"/>
    </source>
</evidence>
<dbReference type="EMBL" id="JADEYS010000028">
    <property type="protein sequence ID" value="MBE9399500.1"/>
    <property type="molecule type" value="Genomic_DNA"/>
</dbReference>
<evidence type="ECO:0000256" key="4">
    <source>
        <dbReference type="ARBA" id="ARBA00022917"/>
    </source>
</evidence>
<dbReference type="RefSeq" id="WP_193955195.1">
    <property type="nucleotide sequence ID" value="NZ_JADEYS010000028.1"/>
</dbReference>
<dbReference type="InterPro" id="IPR005225">
    <property type="entry name" value="Small_GTP-bd"/>
</dbReference>
<keyword evidence="9" id="KW-1185">Reference proteome</keyword>
<feature type="domain" description="Tr-type G" evidence="7">
    <location>
        <begin position="7"/>
        <end position="264"/>
    </location>
</feature>
<evidence type="ECO:0000259" key="7">
    <source>
        <dbReference type="PROSITE" id="PS51722"/>
    </source>
</evidence>
<dbReference type="InterPro" id="IPR014721">
    <property type="entry name" value="Ribsml_uS5_D2-typ_fold_subgr"/>
</dbReference>
<dbReference type="GO" id="GO:0097216">
    <property type="term" value="F:guanosine tetraphosphate binding"/>
    <property type="evidence" value="ECO:0007669"/>
    <property type="project" value="UniProtKB-ARBA"/>
</dbReference>
<dbReference type="Pfam" id="PF00009">
    <property type="entry name" value="GTP_EFTU"/>
    <property type="match status" value="1"/>
</dbReference>
<keyword evidence="5" id="KW-0342">GTP-binding</keyword>
<keyword evidence="3 8" id="KW-0251">Elongation factor</keyword>
<name>A0A8J7K743_9GAMM</name>
<dbReference type="SUPFAM" id="SSF50447">
    <property type="entry name" value="Translation proteins"/>
    <property type="match status" value="1"/>
</dbReference>
<gene>
    <name evidence="8" type="ORF">IOQ59_19740</name>
</gene>
<comment type="caution">
    <text evidence="8">The sequence shown here is derived from an EMBL/GenBank/DDBJ whole genome shotgun (WGS) entry which is preliminary data.</text>
</comment>
<dbReference type="GO" id="GO:0003924">
    <property type="term" value="F:GTPase activity"/>
    <property type="evidence" value="ECO:0007669"/>
    <property type="project" value="InterPro"/>
</dbReference>
<dbReference type="InterPro" id="IPR005517">
    <property type="entry name" value="Transl_elong_EFG/EF2_IV"/>
</dbReference>
<accession>A0A8J7K743</accession>
<dbReference type="SUPFAM" id="SSF54211">
    <property type="entry name" value="Ribosomal protein S5 domain 2-like"/>
    <property type="match status" value="1"/>
</dbReference>
<dbReference type="Proteomes" id="UP000640333">
    <property type="component" value="Unassembled WGS sequence"/>
</dbReference>
<dbReference type="CDD" id="cd01434">
    <property type="entry name" value="EFG_mtEFG1_IV"/>
    <property type="match status" value="1"/>
</dbReference>
<dbReference type="NCBIfam" id="NF009381">
    <property type="entry name" value="PRK12740.1-5"/>
    <property type="match status" value="1"/>
</dbReference>
<evidence type="ECO:0000256" key="3">
    <source>
        <dbReference type="ARBA" id="ARBA00022768"/>
    </source>
</evidence>
<dbReference type="InterPro" id="IPR027417">
    <property type="entry name" value="P-loop_NTPase"/>
</dbReference>
<dbReference type="NCBIfam" id="TIGR00231">
    <property type="entry name" value="small_GTP"/>
    <property type="match status" value="1"/>
</dbReference>
<dbReference type="Gene3D" id="3.30.70.870">
    <property type="entry name" value="Elongation Factor G (Translational Gtpase), domain 3"/>
    <property type="match status" value="1"/>
</dbReference>
<dbReference type="SMART" id="SM00838">
    <property type="entry name" value="EFG_C"/>
    <property type="match status" value="1"/>
</dbReference>
<dbReference type="Pfam" id="PF22042">
    <property type="entry name" value="EF-G_D2"/>
    <property type="match status" value="1"/>
</dbReference>
<evidence type="ECO:0000256" key="1">
    <source>
        <dbReference type="ARBA" id="ARBA00017872"/>
    </source>
</evidence>
<dbReference type="InterPro" id="IPR035647">
    <property type="entry name" value="EFG_III/V"/>
</dbReference>
<dbReference type="Gene3D" id="3.40.50.300">
    <property type="entry name" value="P-loop containing nucleotide triphosphate hydrolases"/>
    <property type="match status" value="1"/>
</dbReference>
<dbReference type="GO" id="GO:0032790">
    <property type="term" value="P:ribosome disassembly"/>
    <property type="evidence" value="ECO:0007669"/>
    <property type="project" value="TreeGrafter"/>
</dbReference>
<keyword evidence="4" id="KW-0648">Protein biosynthesis</keyword>
<dbReference type="PROSITE" id="PS51722">
    <property type="entry name" value="G_TR_2"/>
    <property type="match status" value="1"/>
</dbReference>
<reference evidence="8" key="1">
    <citation type="submission" date="2020-10" db="EMBL/GenBank/DDBJ databases">
        <title>Bacterium isolated from coastal waters sediment.</title>
        <authorList>
            <person name="Chen R.-J."/>
            <person name="Lu D.-C."/>
            <person name="Zhu K.-L."/>
            <person name="Du Z.-J."/>
        </authorList>
    </citation>
    <scope>NUCLEOTIDE SEQUENCE</scope>
    <source>
        <strain evidence="8">N1Y112</strain>
    </source>
</reference>
<evidence type="ECO:0000313" key="9">
    <source>
        <dbReference type="Proteomes" id="UP000640333"/>
    </source>
</evidence>
<dbReference type="InterPro" id="IPR035649">
    <property type="entry name" value="EFG_V"/>
</dbReference>
<evidence type="ECO:0000313" key="8">
    <source>
        <dbReference type="EMBL" id="MBE9399500.1"/>
    </source>
</evidence>
<dbReference type="Pfam" id="PF03764">
    <property type="entry name" value="EFG_IV"/>
    <property type="match status" value="1"/>
</dbReference>